<evidence type="ECO:0000256" key="10">
    <source>
        <dbReference type="ARBA" id="ARBA00034223"/>
    </source>
</evidence>
<evidence type="ECO:0000256" key="1">
    <source>
        <dbReference type="ARBA" id="ARBA00001946"/>
    </source>
</evidence>
<comment type="pathway">
    <text evidence="2">Phytoalexin biosynthesis; 3,4',5-trihydroxystilbene biosynthesis; 3,4',5-trihydroxystilbene from trans-4-coumarate: step 1/2.</text>
</comment>
<keyword evidence="5 13" id="KW-0436">Ligase</keyword>
<evidence type="ECO:0000256" key="11">
    <source>
        <dbReference type="ARBA" id="ARBA00034252"/>
    </source>
</evidence>
<dbReference type="EMBL" id="VEPZ02001068">
    <property type="protein sequence ID" value="KAE8696355.1"/>
    <property type="molecule type" value="Genomic_DNA"/>
</dbReference>
<proteinExistence type="inferred from homology"/>
<comment type="catalytic activity">
    <reaction evidence="10">
        <text>(E)-4-coumaroyl-AMP + CoA = (E)-4-coumaroyl-CoA + AMP + H(+)</text>
        <dbReference type="Rhea" id="RHEA:72423"/>
        <dbReference type="ChEBI" id="CHEBI:15378"/>
        <dbReference type="ChEBI" id="CHEBI:57287"/>
        <dbReference type="ChEBI" id="CHEBI:85008"/>
        <dbReference type="ChEBI" id="CHEBI:192348"/>
        <dbReference type="ChEBI" id="CHEBI:456215"/>
    </reaction>
    <physiologicalReaction direction="left-to-right" evidence="10">
        <dbReference type="Rhea" id="RHEA:72424"/>
    </physiologicalReaction>
</comment>
<evidence type="ECO:0000313" key="13">
    <source>
        <dbReference type="EMBL" id="KAE8696355.1"/>
    </source>
</evidence>
<dbReference type="InterPro" id="IPR042099">
    <property type="entry name" value="ANL_N_sf"/>
</dbReference>
<evidence type="ECO:0000259" key="12">
    <source>
        <dbReference type="Pfam" id="PF13193"/>
    </source>
</evidence>
<dbReference type="InterPro" id="IPR025110">
    <property type="entry name" value="AMP-bd_C"/>
</dbReference>
<dbReference type="GO" id="GO:0005524">
    <property type="term" value="F:ATP binding"/>
    <property type="evidence" value="ECO:0007669"/>
    <property type="project" value="UniProtKB-KW"/>
</dbReference>
<dbReference type="SUPFAM" id="SSF56801">
    <property type="entry name" value="Acetyl-CoA synthetase-like"/>
    <property type="match status" value="1"/>
</dbReference>
<comment type="catalytic activity">
    <reaction evidence="9">
        <text>(E)-4-coumarate + ATP + H(+) = (E)-4-coumaroyl-AMP + diphosphate</text>
        <dbReference type="Rhea" id="RHEA:72419"/>
        <dbReference type="ChEBI" id="CHEBI:12876"/>
        <dbReference type="ChEBI" id="CHEBI:15378"/>
        <dbReference type="ChEBI" id="CHEBI:30616"/>
        <dbReference type="ChEBI" id="CHEBI:33019"/>
        <dbReference type="ChEBI" id="CHEBI:192348"/>
    </reaction>
    <physiologicalReaction direction="left-to-right" evidence="9">
        <dbReference type="Rhea" id="RHEA:72420"/>
    </physiologicalReaction>
</comment>
<comment type="catalytic activity">
    <reaction evidence="11">
        <text>(E)-4-coumarate + ATP + CoA = (E)-4-coumaroyl-CoA + AMP + diphosphate</text>
        <dbReference type="Rhea" id="RHEA:19641"/>
        <dbReference type="ChEBI" id="CHEBI:12876"/>
        <dbReference type="ChEBI" id="CHEBI:30616"/>
        <dbReference type="ChEBI" id="CHEBI:33019"/>
        <dbReference type="ChEBI" id="CHEBI:57287"/>
        <dbReference type="ChEBI" id="CHEBI:85008"/>
        <dbReference type="ChEBI" id="CHEBI:456215"/>
        <dbReference type="EC" id="6.2.1.12"/>
    </reaction>
    <physiologicalReaction direction="left-to-right" evidence="11">
        <dbReference type="Rhea" id="RHEA:19642"/>
    </physiologicalReaction>
</comment>
<keyword evidence="6" id="KW-0547">Nucleotide-binding</keyword>
<dbReference type="GO" id="GO:0009698">
    <property type="term" value="P:phenylpropanoid metabolic process"/>
    <property type="evidence" value="ECO:0007669"/>
    <property type="project" value="UniProtKB-KW"/>
</dbReference>
<dbReference type="AlphaFoldDB" id="A0A6A2ZZL6"/>
<evidence type="ECO:0000256" key="7">
    <source>
        <dbReference type="ARBA" id="ARBA00022840"/>
    </source>
</evidence>
<evidence type="ECO:0000313" key="14">
    <source>
        <dbReference type="Proteomes" id="UP000436088"/>
    </source>
</evidence>
<comment type="similarity">
    <text evidence="3">Belongs to the ATP-dependent AMP-binding enzyme family.</text>
</comment>
<organism evidence="13 14">
    <name type="scientific">Hibiscus syriacus</name>
    <name type="common">Rose of Sharon</name>
    <dbReference type="NCBI Taxonomy" id="106335"/>
    <lineage>
        <taxon>Eukaryota</taxon>
        <taxon>Viridiplantae</taxon>
        <taxon>Streptophyta</taxon>
        <taxon>Embryophyta</taxon>
        <taxon>Tracheophyta</taxon>
        <taxon>Spermatophyta</taxon>
        <taxon>Magnoliopsida</taxon>
        <taxon>eudicotyledons</taxon>
        <taxon>Gunneridae</taxon>
        <taxon>Pentapetalae</taxon>
        <taxon>rosids</taxon>
        <taxon>malvids</taxon>
        <taxon>Malvales</taxon>
        <taxon>Malvaceae</taxon>
        <taxon>Malvoideae</taxon>
        <taxon>Hibiscus</taxon>
    </lineage>
</organism>
<keyword evidence="8" id="KW-0587">Phenylpropanoid metabolism</keyword>
<accession>A0A6A2ZZL6</accession>
<reference evidence="13" key="1">
    <citation type="submission" date="2019-09" db="EMBL/GenBank/DDBJ databases">
        <title>Draft genome information of white flower Hibiscus syriacus.</title>
        <authorList>
            <person name="Kim Y.-M."/>
        </authorList>
    </citation>
    <scope>NUCLEOTIDE SEQUENCE [LARGE SCALE GENOMIC DNA]</scope>
    <source>
        <strain evidence="13">YM2019G1</strain>
    </source>
</reference>
<dbReference type="PANTHER" id="PTHR24096:SF406">
    <property type="entry name" value="4-COUMARATE--COA LIGASE 2"/>
    <property type="match status" value="1"/>
</dbReference>
<dbReference type="InterPro" id="IPR045851">
    <property type="entry name" value="AMP-bd_C_sf"/>
</dbReference>
<dbReference type="PANTHER" id="PTHR24096">
    <property type="entry name" value="LONG-CHAIN-FATTY-ACID--COA LIGASE"/>
    <property type="match status" value="1"/>
</dbReference>
<evidence type="ECO:0000256" key="8">
    <source>
        <dbReference type="ARBA" id="ARBA00023051"/>
    </source>
</evidence>
<sequence>MPPMISSQSPIARSRPTIFFKAPQMAPQQYEIIFRSKLPRIYIPSHLSLHAYCFEKLPDVAFKPCLINGTTGEVYTYEQVELTARRVASGLNKLGMQRREELIKYKGFHVAPAELEAMLISHPDITDAAVVAMKDEATGEVPVAFVVRSEKSQISEDEIKQYILKQEVYYKRIKRVFFVETIPKASSGKILRKELRAKVATGKFHVEDQLEREGCVAMYTTSVNFAVVN</sequence>
<dbReference type="EC" id="6.2.1.12" evidence="4"/>
<comment type="caution">
    <text evidence="13">The sequence shown here is derived from an EMBL/GenBank/DDBJ whole genome shotgun (WGS) entry which is preliminary data.</text>
</comment>
<evidence type="ECO:0000256" key="6">
    <source>
        <dbReference type="ARBA" id="ARBA00022741"/>
    </source>
</evidence>
<evidence type="ECO:0000256" key="9">
    <source>
        <dbReference type="ARBA" id="ARBA00034219"/>
    </source>
</evidence>
<dbReference type="Gene3D" id="3.40.50.12780">
    <property type="entry name" value="N-terminal domain of ligase-like"/>
    <property type="match status" value="1"/>
</dbReference>
<name>A0A6A2ZZL6_HIBSY</name>
<keyword evidence="14" id="KW-1185">Reference proteome</keyword>
<feature type="domain" description="AMP-binding enzyme C-terminal" evidence="12">
    <location>
        <begin position="114"/>
        <end position="189"/>
    </location>
</feature>
<dbReference type="GO" id="GO:0016207">
    <property type="term" value="F:4-coumarate-CoA ligase activity"/>
    <property type="evidence" value="ECO:0007669"/>
    <property type="project" value="UniProtKB-EC"/>
</dbReference>
<keyword evidence="7" id="KW-0067">ATP-binding</keyword>
<gene>
    <name evidence="13" type="ORF">F3Y22_tig00110674pilonHSYRG00055</name>
</gene>
<evidence type="ECO:0000256" key="5">
    <source>
        <dbReference type="ARBA" id="ARBA00022598"/>
    </source>
</evidence>
<dbReference type="Proteomes" id="UP000436088">
    <property type="component" value="Unassembled WGS sequence"/>
</dbReference>
<evidence type="ECO:0000256" key="4">
    <source>
        <dbReference type="ARBA" id="ARBA00012959"/>
    </source>
</evidence>
<evidence type="ECO:0000256" key="2">
    <source>
        <dbReference type="ARBA" id="ARBA00004930"/>
    </source>
</evidence>
<protein>
    <recommendedName>
        <fullName evidence="4">4-coumarate--CoA ligase</fullName>
        <ecNumber evidence="4">6.2.1.12</ecNumber>
    </recommendedName>
</protein>
<comment type="cofactor">
    <cofactor evidence="1">
        <name>Mg(2+)</name>
        <dbReference type="ChEBI" id="CHEBI:18420"/>
    </cofactor>
</comment>
<evidence type="ECO:0000256" key="3">
    <source>
        <dbReference type="ARBA" id="ARBA00006432"/>
    </source>
</evidence>
<dbReference type="Gene3D" id="3.30.300.30">
    <property type="match status" value="1"/>
</dbReference>
<dbReference type="Pfam" id="PF13193">
    <property type="entry name" value="AMP-binding_C"/>
    <property type="match status" value="1"/>
</dbReference>
<dbReference type="FunFam" id="3.30.300.30:FF:000007">
    <property type="entry name" value="4-coumarate--CoA ligase 2"/>
    <property type="match status" value="1"/>
</dbReference>